<dbReference type="Gramene" id="Psat06G0358700-T1">
    <property type="protein sequence ID" value="KAI5397822.1"/>
    <property type="gene ID" value="KIW84_063587"/>
</dbReference>
<organism evidence="2 3">
    <name type="scientific">Pisum sativum</name>
    <name type="common">Garden pea</name>
    <name type="synonym">Lathyrus oleraceus</name>
    <dbReference type="NCBI Taxonomy" id="3888"/>
    <lineage>
        <taxon>Eukaryota</taxon>
        <taxon>Viridiplantae</taxon>
        <taxon>Streptophyta</taxon>
        <taxon>Embryophyta</taxon>
        <taxon>Tracheophyta</taxon>
        <taxon>Spermatophyta</taxon>
        <taxon>Magnoliopsida</taxon>
        <taxon>eudicotyledons</taxon>
        <taxon>Gunneridae</taxon>
        <taxon>Pentapetalae</taxon>
        <taxon>rosids</taxon>
        <taxon>fabids</taxon>
        <taxon>Fabales</taxon>
        <taxon>Fabaceae</taxon>
        <taxon>Papilionoideae</taxon>
        <taxon>50 kb inversion clade</taxon>
        <taxon>NPAAA clade</taxon>
        <taxon>Hologalegina</taxon>
        <taxon>IRL clade</taxon>
        <taxon>Fabeae</taxon>
        <taxon>Lathyrus</taxon>
    </lineage>
</organism>
<feature type="region of interest" description="Disordered" evidence="1">
    <location>
        <begin position="13"/>
        <end position="38"/>
    </location>
</feature>
<gene>
    <name evidence="2" type="ORF">KIW84_063587</name>
</gene>
<accession>A0A9D5A518</accession>
<dbReference type="AlphaFoldDB" id="A0A9D5A518"/>
<feature type="compositionally biased region" description="Basic and acidic residues" evidence="1">
    <location>
        <begin position="13"/>
        <end position="34"/>
    </location>
</feature>
<dbReference type="Proteomes" id="UP001058974">
    <property type="component" value="Chromosome 6"/>
</dbReference>
<evidence type="ECO:0000313" key="2">
    <source>
        <dbReference type="EMBL" id="KAI5397822.1"/>
    </source>
</evidence>
<evidence type="ECO:0000313" key="3">
    <source>
        <dbReference type="Proteomes" id="UP001058974"/>
    </source>
</evidence>
<sequence length="393" mass="46363">MVYVDILKIEQRKMEEDEEKSNPEGIHTEGKKVEGYGNPKSILSAMKERRSKQALKKKSDSDLIETSIIGEKRCLKTATYVKAPKKIIKLKGTKVTTHQRLEIASHGITKGKGTPRPARGGKEKLEKILEDNQRYDIIEVEIEIKHFQFINMKIKAHNGIMWYFTPIYASLRKKGIRDLWDNLLRISYNLQDGCLLGEDFNDILLPTENKRWTFPRVNFSDHRPLLISLKEFHQYGRPRTFKFESAWIFEDSFEAMLTSTWHQSNSFLTSLEPVKIAASSWNLRTFKSLIQKKNKLLGRIWGIQRVCQEGKGDFGLEKRENKLKQKLSLFLHQEEIMWFRRSKIKWLFDGDRNTKYYHTVAIQRRRRKSVSIIQSNYGVWIYDPIKFQQIFKD</sequence>
<keyword evidence="3" id="KW-1185">Reference proteome</keyword>
<proteinExistence type="predicted"/>
<name>A0A9D5A518_PEA</name>
<protein>
    <submittedName>
        <fullName evidence="2">Uncharacterized protein</fullName>
    </submittedName>
</protein>
<dbReference type="EMBL" id="JAMSHJ010000006">
    <property type="protein sequence ID" value="KAI5397822.1"/>
    <property type="molecule type" value="Genomic_DNA"/>
</dbReference>
<evidence type="ECO:0000256" key="1">
    <source>
        <dbReference type="SAM" id="MobiDB-lite"/>
    </source>
</evidence>
<reference evidence="2 3" key="1">
    <citation type="journal article" date="2022" name="Nat. Genet.">
        <title>Improved pea reference genome and pan-genome highlight genomic features and evolutionary characteristics.</title>
        <authorList>
            <person name="Yang T."/>
            <person name="Liu R."/>
            <person name="Luo Y."/>
            <person name="Hu S."/>
            <person name="Wang D."/>
            <person name="Wang C."/>
            <person name="Pandey M.K."/>
            <person name="Ge S."/>
            <person name="Xu Q."/>
            <person name="Li N."/>
            <person name="Li G."/>
            <person name="Huang Y."/>
            <person name="Saxena R.K."/>
            <person name="Ji Y."/>
            <person name="Li M."/>
            <person name="Yan X."/>
            <person name="He Y."/>
            <person name="Liu Y."/>
            <person name="Wang X."/>
            <person name="Xiang C."/>
            <person name="Varshney R.K."/>
            <person name="Ding H."/>
            <person name="Gao S."/>
            <person name="Zong X."/>
        </authorList>
    </citation>
    <scope>NUCLEOTIDE SEQUENCE [LARGE SCALE GENOMIC DNA]</scope>
    <source>
        <strain evidence="2 3">cv. Zhongwan 6</strain>
    </source>
</reference>
<comment type="caution">
    <text evidence="2">The sequence shown here is derived from an EMBL/GenBank/DDBJ whole genome shotgun (WGS) entry which is preliminary data.</text>
</comment>